<dbReference type="NCBIfam" id="NF047359">
    <property type="entry name" value="CptIN"/>
    <property type="match status" value="1"/>
</dbReference>
<evidence type="ECO:0000313" key="3">
    <source>
        <dbReference type="Proteomes" id="UP000195611"/>
    </source>
</evidence>
<proteinExistence type="predicted"/>
<gene>
    <name evidence="2" type="ORF">FM115_11525</name>
</gene>
<name>A0A1R4KNY1_9LACT</name>
<dbReference type="InterPro" id="IPR053735">
    <property type="entry name" value="Type_III_TA_endoRNase"/>
</dbReference>
<dbReference type="EMBL" id="FUKW01000172">
    <property type="protein sequence ID" value="SJN46051.1"/>
    <property type="molecule type" value="Genomic_DNA"/>
</dbReference>
<dbReference type="AlphaFoldDB" id="A0A1R4KNY1"/>
<dbReference type="Proteomes" id="UP000195611">
    <property type="component" value="Unassembled WGS sequence"/>
</dbReference>
<feature type="region of interest" description="Disordered" evidence="1">
    <location>
        <begin position="158"/>
        <end position="193"/>
    </location>
</feature>
<dbReference type="RefSeq" id="WP_087060392.1">
    <property type="nucleotide sequence ID" value="NZ_FUKW01000172.1"/>
</dbReference>
<dbReference type="InterPro" id="IPR058108">
    <property type="entry name" value="CptIN-like"/>
</dbReference>
<evidence type="ECO:0000313" key="2">
    <source>
        <dbReference type="EMBL" id="SJN46051.1"/>
    </source>
</evidence>
<protein>
    <submittedName>
        <fullName evidence="2">Uncharacterized protein</fullName>
    </submittedName>
</protein>
<evidence type="ECO:0000256" key="1">
    <source>
        <dbReference type="SAM" id="MobiDB-lite"/>
    </source>
</evidence>
<sequence>MKNIQEHHMYVIDDKYFDRFKDPEMMWNKEEKRPYYYALKVKNQEDLYFLVPATSQVEKYQRIMKSRTADDKRNDMFHILKIGGRDNVLLLNKMIPVPAKYIKRAYTMNNIPLKVVRNQDIEEVNRKAKRIVNLTKSDQKIPYQPDIKKLLSEISKDLQQEKPISKETIETKEEPTIETPKKESPKNDQSPKM</sequence>
<organism evidence="2 3">
    <name type="scientific">Marinilactibacillus psychrotolerans 42ea</name>
    <dbReference type="NCBI Taxonomy" id="1255609"/>
    <lineage>
        <taxon>Bacteria</taxon>
        <taxon>Bacillati</taxon>
        <taxon>Bacillota</taxon>
        <taxon>Bacilli</taxon>
        <taxon>Lactobacillales</taxon>
        <taxon>Carnobacteriaceae</taxon>
        <taxon>Marinilactibacillus</taxon>
    </lineage>
</organism>
<accession>A0A1R4KNY1</accession>
<reference evidence="2 3" key="1">
    <citation type="submission" date="2017-02" db="EMBL/GenBank/DDBJ databases">
        <authorList>
            <person name="Peterson S.W."/>
        </authorList>
    </citation>
    <scope>NUCLEOTIDE SEQUENCE [LARGE SCALE GENOMIC DNA]</scope>
    <source>
        <strain evidence="2 3">42ea</strain>
    </source>
</reference>
<dbReference type="Gene3D" id="3.10.129.130">
    <property type="match status" value="1"/>
</dbReference>
<dbReference type="CDD" id="cd17492">
    <property type="entry name" value="toxin_CptN"/>
    <property type="match status" value="1"/>
</dbReference>